<dbReference type="Gene3D" id="3.30.470.20">
    <property type="entry name" value="ATP-grasp fold, B domain"/>
    <property type="match status" value="1"/>
</dbReference>
<dbReference type="PROSITE" id="PS00867">
    <property type="entry name" value="CPSASE_2"/>
    <property type="match status" value="1"/>
</dbReference>
<dbReference type="Proteomes" id="UP000008281">
    <property type="component" value="Unassembled WGS sequence"/>
</dbReference>
<dbReference type="InterPro" id="IPR005482">
    <property type="entry name" value="Biotin_COase_C"/>
</dbReference>
<feature type="domain" description="ATP-grasp" evidence="8">
    <location>
        <begin position="378"/>
        <end position="440"/>
    </location>
</feature>
<dbReference type="SUPFAM" id="SSF51246">
    <property type="entry name" value="Rudiment single hybrid motif"/>
    <property type="match status" value="1"/>
</dbReference>
<dbReference type="Pfam" id="PF00682">
    <property type="entry name" value="HMGL-like"/>
    <property type="match status" value="1"/>
</dbReference>
<evidence type="ECO:0000313" key="12">
    <source>
        <dbReference type="Proteomes" id="UP000008281"/>
    </source>
</evidence>
<dbReference type="eggNOG" id="KOG2451">
    <property type="taxonomic scope" value="Eukaryota"/>
</dbReference>
<proteinExistence type="inferred from homology"/>
<dbReference type="InterPro" id="IPR011054">
    <property type="entry name" value="Rudment_hybrid_motif"/>
</dbReference>
<reference evidence="11" key="1">
    <citation type="submission" date="2007-07" db="EMBL/GenBank/DDBJ databases">
        <title>PCAP assembly of the Caenorhabditis remanei genome.</title>
        <authorList>
            <consortium name="The Caenorhabditis remanei Sequencing Consortium"/>
            <person name="Wilson R.K."/>
        </authorList>
    </citation>
    <scope>NUCLEOTIDE SEQUENCE [LARGE SCALE GENOMIC DNA]</scope>
    <source>
        <strain evidence="11">PB4641</strain>
    </source>
</reference>
<evidence type="ECO:0000256" key="2">
    <source>
        <dbReference type="ARBA" id="ARBA00022598"/>
    </source>
</evidence>
<dbReference type="FunFam" id="3.40.605.10:FF:000012">
    <property type="entry name" value="NAD-dependent succinate-semialdehyde dehydrogenase"/>
    <property type="match status" value="1"/>
</dbReference>
<evidence type="ECO:0000256" key="4">
    <source>
        <dbReference type="ARBA" id="ARBA00022840"/>
    </source>
</evidence>
<dbReference type="GO" id="GO:0004736">
    <property type="term" value="F:pyruvate carboxylase activity"/>
    <property type="evidence" value="ECO:0007669"/>
    <property type="project" value="TreeGrafter"/>
</dbReference>
<dbReference type="InterPro" id="IPR000891">
    <property type="entry name" value="PYR_CT"/>
</dbReference>
<dbReference type="AlphaFoldDB" id="E3NV04"/>
<evidence type="ECO:0000259" key="8">
    <source>
        <dbReference type="PROSITE" id="PS50975"/>
    </source>
</evidence>
<dbReference type="SUPFAM" id="SSF51569">
    <property type="entry name" value="Aldolase"/>
    <property type="match status" value="1"/>
</dbReference>
<dbReference type="PROSITE" id="PS50975">
    <property type="entry name" value="ATP_GRASP"/>
    <property type="match status" value="1"/>
</dbReference>
<dbReference type="Pfam" id="PF02786">
    <property type="entry name" value="CPSase_L_D2"/>
    <property type="match status" value="1"/>
</dbReference>
<dbReference type="GO" id="GO:0016620">
    <property type="term" value="F:oxidoreductase activity, acting on the aldehyde or oxo group of donors, NAD or NADP as acceptor"/>
    <property type="evidence" value="ECO:0007669"/>
    <property type="project" value="InterPro"/>
</dbReference>
<dbReference type="InParanoid" id="E3NV04"/>
<dbReference type="InterPro" id="IPR016163">
    <property type="entry name" value="Ald_DH_C"/>
</dbReference>
<keyword evidence="2" id="KW-0436">Ligase</keyword>
<dbReference type="InterPro" id="IPR003379">
    <property type="entry name" value="Carboxylase_cons_dom"/>
</dbReference>
<dbReference type="GO" id="GO:0006094">
    <property type="term" value="P:gluconeogenesis"/>
    <property type="evidence" value="ECO:0007669"/>
    <property type="project" value="TreeGrafter"/>
</dbReference>
<keyword evidence="3 7" id="KW-0547">Nucleotide-binding</keyword>
<dbReference type="PANTHER" id="PTHR43778">
    <property type="entry name" value="PYRUVATE CARBOXYLASE"/>
    <property type="match status" value="1"/>
</dbReference>
<evidence type="ECO:0000256" key="1">
    <source>
        <dbReference type="ARBA" id="ARBA00009986"/>
    </source>
</evidence>
<dbReference type="InterPro" id="IPR011764">
    <property type="entry name" value="Biotin_carboxylation_dom"/>
</dbReference>
<feature type="non-terminal residue" evidence="11">
    <location>
        <position position="976"/>
    </location>
</feature>
<dbReference type="eggNOG" id="KOG0369">
    <property type="taxonomic scope" value="Eukaryota"/>
</dbReference>
<feature type="domain" description="Biotin carboxylation" evidence="9">
    <location>
        <begin position="1"/>
        <end position="573"/>
    </location>
</feature>
<protein>
    <recommendedName>
        <fullName evidence="13">Pyruvate carboxylase</fullName>
    </recommendedName>
</protein>
<dbReference type="InterPro" id="IPR055268">
    <property type="entry name" value="PCB-like"/>
</dbReference>
<dbReference type="Pfam" id="PF00171">
    <property type="entry name" value="Aldedh"/>
    <property type="match status" value="1"/>
</dbReference>
<dbReference type="InterPro" id="IPR015590">
    <property type="entry name" value="Aldehyde_DH_dom"/>
</dbReference>
<dbReference type="InterPro" id="IPR016162">
    <property type="entry name" value="Ald_DH_N"/>
</dbReference>
<dbReference type="Gene3D" id="3.40.605.10">
    <property type="entry name" value="Aldehyde Dehydrogenase, Chain A, domain 1"/>
    <property type="match status" value="1"/>
</dbReference>
<dbReference type="InterPro" id="IPR005479">
    <property type="entry name" value="CPAse_ATP-bd"/>
</dbReference>
<comment type="similarity">
    <text evidence="1">Belongs to the aldehyde dehydrogenase family.</text>
</comment>
<evidence type="ECO:0000313" key="11">
    <source>
        <dbReference type="EMBL" id="EFO96972.1"/>
    </source>
</evidence>
<dbReference type="SMART" id="SM00878">
    <property type="entry name" value="Biotin_carb_C"/>
    <property type="match status" value="1"/>
</dbReference>
<evidence type="ECO:0000256" key="5">
    <source>
        <dbReference type="ARBA" id="ARBA00022857"/>
    </source>
</evidence>
<dbReference type="HOGENOM" id="CLU_304545_0_0_1"/>
<dbReference type="PANTHER" id="PTHR43778:SF2">
    <property type="entry name" value="PYRUVATE CARBOXYLASE, MITOCHONDRIAL"/>
    <property type="match status" value="1"/>
</dbReference>
<dbReference type="PROSITE" id="PS50991">
    <property type="entry name" value="PYR_CT"/>
    <property type="match status" value="1"/>
</dbReference>
<evidence type="ECO:0000259" key="9">
    <source>
        <dbReference type="PROSITE" id="PS50979"/>
    </source>
</evidence>
<evidence type="ECO:0000256" key="6">
    <source>
        <dbReference type="ARBA" id="ARBA00023002"/>
    </source>
</evidence>
<dbReference type="OrthoDB" id="196847at2759"/>
<dbReference type="CDD" id="cd07937">
    <property type="entry name" value="DRE_TIM_PC_TC_5S"/>
    <property type="match status" value="1"/>
</dbReference>
<dbReference type="InterPro" id="IPR011761">
    <property type="entry name" value="ATP-grasp"/>
</dbReference>
<evidence type="ECO:0000259" key="10">
    <source>
        <dbReference type="PROSITE" id="PS50991"/>
    </source>
</evidence>
<keyword evidence="12" id="KW-1185">Reference proteome</keyword>
<dbReference type="Pfam" id="PF02785">
    <property type="entry name" value="Biotin_carb_C"/>
    <property type="match status" value="1"/>
</dbReference>
<sequence>MAKYRVQNPATGEIVETFESATDAQVEQQLAAADTAYREWRERSVQERAAVVKRVAEIFAERREELAEIIALEMGKSIAESLDEVDFATAIIDYYAVYGPGLITDYEIPSTIPGKAVMEHLPLGVLLGVMPWNFPYYQVARFAAPNLVLGNTIILKHADICAKSNLVIQEIMEQAGVPVGGYQAAFVSHDQIATMIADPRVQGVSLTGSERAGAIIGAQAGTHLKKCVLELGGIDPMVVLDSDDVAGVAKAAWDFRTYNAGQVCNSNKRLIVMADIYDEFVAELVKLAEGLTPGDQLDLGEGEYVPLSTRAAAETVHAQVQQAVSEGARVLAGGVLSEGPAAYYSPTVDGRRAPRVRLVPRGDPRARGDKRDALTRDAIAFAESIGYENAGTVEFLLDTEGERSGEHVFIEMNPRIQVEHTVTEEVTDVDLVQAQMRIAAGATLEELGLTQDRIQLRGAALQCRITTEDPANGFRPDLGRITAYRSPGGGGVRLDGGTINPGAHISPHFDSMLAKLTCRGRDFAGAVGRAERALAEFRIRGVATNIPFLQAVLADPAFRAGDVSTSFIEERPELLTLNKPKDRATRVLQYLADVTVNQPNGARPGAIEPRVKLPVVDLDAPAPAGYRQRLLELGPEGYAKSLREQTALAVTETTFRDAHQSLLATRVRTRDLLAVAPHVARLTPQLWSVEAWGGATYDVALRFLGEDPWERLAALREALPNVPIQMLLRGQNTVGYTPYPESVARAFVREAAATGVDVFRIFDALNDVKQMRVAIDAVRESGTAVAEVAMAYTGNLLDPNEDKYTLDYYLGLADEIVGAGAHVLAIKDMAGLLRPAAAAKLVRALRERFDLPVHLHTHDTPGGQLATLLAASEAGVDAVDAASAPMSGTTSQPSLSALVAALADTERDTGLSQDAVFALEPYWDAVRTLYKPFESGLPSPTGRVYAHEIPGGQLSNLRQQAIALGLSENFEKIEDM</sequence>
<dbReference type="InterPro" id="IPR016161">
    <property type="entry name" value="Ald_DH/histidinol_DH"/>
</dbReference>
<feature type="domain" description="Pyruvate carboxyltransferase" evidence="10">
    <location>
        <begin position="648"/>
        <end position="917"/>
    </location>
</feature>
<organism evidence="12">
    <name type="scientific">Caenorhabditis remanei</name>
    <name type="common">Caenorhabditis vulgaris</name>
    <dbReference type="NCBI Taxonomy" id="31234"/>
    <lineage>
        <taxon>Eukaryota</taxon>
        <taxon>Metazoa</taxon>
        <taxon>Ecdysozoa</taxon>
        <taxon>Nematoda</taxon>
        <taxon>Chromadorea</taxon>
        <taxon>Rhabditida</taxon>
        <taxon>Rhabditina</taxon>
        <taxon>Rhabditomorpha</taxon>
        <taxon>Rhabditoidea</taxon>
        <taxon>Rhabditidae</taxon>
        <taxon>Peloderinae</taxon>
        <taxon>Caenorhabditis</taxon>
    </lineage>
</organism>
<dbReference type="Gene3D" id="3.20.20.70">
    <property type="entry name" value="Aldolase class I"/>
    <property type="match status" value="1"/>
</dbReference>
<dbReference type="SUPFAM" id="SSF53720">
    <property type="entry name" value="ALDH-like"/>
    <property type="match status" value="1"/>
</dbReference>
<dbReference type="Pfam" id="PF02436">
    <property type="entry name" value="PYC_OADA"/>
    <property type="match status" value="1"/>
</dbReference>
<dbReference type="EMBL" id="DS270744">
    <property type="protein sequence ID" value="EFO96972.1"/>
    <property type="molecule type" value="Genomic_DNA"/>
</dbReference>
<keyword evidence="4 7" id="KW-0067">ATP-binding</keyword>
<evidence type="ECO:0000256" key="3">
    <source>
        <dbReference type="ARBA" id="ARBA00022741"/>
    </source>
</evidence>
<dbReference type="SUPFAM" id="SSF56059">
    <property type="entry name" value="Glutathione synthetase ATP-binding domain-like"/>
    <property type="match status" value="1"/>
</dbReference>
<dbReference type="Gene3D" id="3.40.309.10">
    <property type="entry name" value="Aldehyde Dehydrogenase, Chain A, domain 2"/>
    <property type="match status" value="1"/>
</dbReference>
<gene>
    <name evidence="11" type="ORF">CRE_21100</name>
</gene>
<dbReference type="InterPro" id="IPR013785">
    <property type="entry name" value="Aldolase_TIM"/>
</dbReference>
<dbReference type="PROSITE" id="PS50979">
    <property type="entry name" value="BC"/>
    <property type="match status" value="1"/>
</dbReference>
<keyword evidence="5" id="KW-0521">NADP</keyword>
<dbReference type="GO" id="GO:0046872">
    <property type="term" value="F:metal ion binding"/>
    <property type="evidence" value="ECO:0007669"/>
    <property type="project" value="InterPro"/>
</dbReference>
<name>E3NV04_CAERE</name>
<keyword evidence="6" id="KW-0560">Oxidoreductase</keyword>
<dbReference type="GO" id="GO:0005737">
    <property type="term" value="C:cytoplasm"/>
    <property type="evidence" value="ECO:0007669"/>
    <property type="project" value="TreeGrafter"/>
</dbReference>
<dbReference type="GO" id="GO:0005524">
    <property type="term" value="F:ATP binding"/>
    <property type="evidence" value="ECO:0007669"/>
    <property type="project" value="UniProtKB-UniRule"/>
</dbReference>
<dbReference type="STRING" id="31234.E3NV04"/>
<accession>E3NV04</accession>
<evidence type="ECO:0000256" key="7">
    <source>
        <dbReference type="PROSITE-ProRule" id="PRU00409"/>
    </source>
</evidence>
<evidence type="ECO:0008006" key="13">
    <source>
        <dbReference type="Google" id="ProtNLM"/>
    </source>
</evidence>